<dbReference type="Proteomes" id="UP000292445">
    <property type="component" value="Unassembled WGS sequence"/>
</dbReference>
<dbReference type="EC" id="1.13.12.3" evidence="3"/>
<keyword evidence="9" id="KW-1185">Reference proteome</keyword>
<dbReference type="EMBL" id="SGXC01000001">
    <property type="protein sequence ID" value="RZS85687.1"/>
    <property type="molecule type" value="Genomic_DNA"/>
</dbReference>
<comment type="catalytic activity">
    <reaction evidence="6">
        <text>L-tryptophan + O2 = indole-3-acetamide + CO2 + H2O</text>
        <dbReference type="Rhea" id="RHEA:16165"/>
        <dbReference type="ChEBI" id="CHEBI:15377"/>
        <dbReference type="ChEBI" id="CHEBI:15379"/>
        <dbReference type="ChEBI" id="CHEBI:16031"/>
        <dbReference type="ChEBI" id="CHEBI:16526"/>
        <dbReference type="ChEBI" id="CHEBI:57912"/>
        <dbReference type="EC" id="1.13.12.3"/>
    </reaction>
</comment>
<dbReference type="InterPro" id="IPR002937">
    <property type="entry name" value="Amino_oxidase"/>
</dbReference>
<dbReference type="GO" id="GO:0050361">
    <property type="term" value="F:tryptophan 2-monooxygenase activity"/>
    <property type="evidence" value="ECO:0007669"/>
    <property type="project" value="UniProtKB-EC"/>
</dbReference>
<evidence type="ECO:0000256" key="6">
    <source>
        <dbReference type="ARBA" id="ARBA00047321"/>
    </source>
</evidence>
<evidence type="ECO:0000259" key="7">
    <source>
        <dbReference type="Pfam" id="PF01593"/>
    </source>
</evidence>
<gene>
    <name evidence="8" type="ORF">EV675_1717</name>
</gene>
<evidence type="ECO:0000313" key="9">
    <source>
        <dbReference type="Proteomes" id="UP000292445"/>
    </source>
</evidence>
<dbReference type="InterPro" id="IPR036188">
    <property type="entry name" value="FAD/NAD-bd_sf"/>
</dbReference>
<comment type="pathway">
    <text evidence="1">Plant hormone metabolism; auxin biosynthesis.</text>
</comment>
<dbReference type="PANTHER" id="PTHR10742:SF410">
    <property type="entry name" value="LYSINE-SPECIFIC HISTONE DEMETHYLASE 2"/>
    <property type="match status" value="1"/>
</dbReference>
<comment type="similarity">
    <text evidence="2">Belongs to the tryptophan 2-monooxygenase family.</text>
</comment>
<evidence type="ECO:0000313" key="8">
    <source>
        <dbReference type="EMBL" id="RZS85687.1"/>
    </source>
</evidence>
<comment type="caution">
    <text evidence="8">The sequence shown here is derived from an EMBL/GenBank/DDBJ whole genome shotgun (WGS) entry which is preliminary data.</text>
</comment>
<evidence type="ECO:0000256" key="2">
    <source>
        <dbReference type="ARBA" id="ARBA00005833"/>
    </source>
</evidence>
<evidence type="ECO:0000256" key="3">
    <source>
        <dbReference type="ARBA" id="ARBA00012535"/>
    </source>
</evidence>
<dbReference type="SUPFAM" id="SSF51905">
    <property type="entry name" value="FAD/NAD(P)-binding domain"/>
    <property type="match status" value="1"/>
</dbReference>
<dbReference type="Pfam" id="PF01593">
    <property type="entry name" value="Amino_oxidase"/>
    <property type="match status" value="1"/>
</dbReference>
<dbReference type="Gene3D" id="1.20.1440.240">
    <property type="match status" value="1"/>
</dbReference>
<dbReference type="SUPFAM" id="SSF54373">
    <property type="entry name" value="FAD-linked reductases, C-terminal domain"/>
    <property type="match status" value="1"/>
</dbReference>
<dbReference type="PROSITE" id="PS51318">
    <property type="entry name" value="TAT"/>
    <property type="match status" value="1"/>
</dbReference>
<evidence type="ECO:0000256" key="4">
    <source>
        <dbReference type="ARBA" id="ARBA00017871"/>
    </source>
</evidence>
<sequence length="534" mass="58403">MSAFFDHLGQSGLGTTRREFLVKALAAGGSGLLLATMNAWGAGIASTAGAPPVLQGGGRGKKVVILGAGLAGMTAALELGKAGYQCEVIEARSYAGGRCQTARRGFTLSELGGETQVCDFDEGQYINHGPWRIPFCHRSTLHYAAELGVPLELYNNDNDAAYIYYENAGPLSGKRLRRFEVKADMRGNVDELLAKSIRSGQMDQTLSAEDKTLLLEYLVNEGYLNRDDLTYRGTNGRGYKVYPGAGNQPGVESDPLGFGDLLKSKLGRIYRSVNDIMSQSTMLQAVGGMDQIAKAFERKVGHLIRYGTEVTQIRNGKDKVTVQCKDLKTGALRTLEADFCLCTIPLSVLKQMDTDFSAEFKQAMQGNAYMPTGKMGLQFNRRFWELDHQIYGGHIGNDIKNIGIISLPSTQWQGPKGTMLGYYNFGATAAEVSALSHKERTELALAAGEKIFPGEYRKHFAKSFSVAWHRVQYSLGGFSTWSGESRKTAFPRLLEGEGRTLLAGEHMSYLGGWMAGAIESSWQQIERMHARNAA</sequence>
<feature type="domain" description="Amine oxidase" evidence="7">
    <location>
        <begin position="70"/>
        <end position="522"/>
    </location>
</feature>
<proteinExistence type="inferred from homology"/>
<evidence type="ECO:0000256" key="5">
    <source>
        <dbReference type="ARBA" id="ARBA00023070"/>
    </source>
</evidence>
<dbReference type="AlphaFoldDB" id="A0A4V2F3Y1"/>
<protein>
    <recommendedName>
        <fullName evidence="4">Tryptophan 2-monooxygenase</fullName>
        <ecNumber evidence="3">1.13.12.3</ecNumber>
    </recommendedName>
</protein>
<dbReference type="PANTHER" id="PTHR10742">
    <property type="entry name" value="FLAVIN MONOAMINE OXIDASE"/>
    <property type="match status" value="1"/>
</dbReference>
<dbReference type="InterPro" id="IPR050281">
    <property type="entry name" value="Flavin_monoamine_oxidase"/>
</dbReference>
<dbReference type="Gene3D" id="3.50.50.60">
    <property type="entry name" value="FAD/NAD(P)-binding domain"/>
    <property type="match status" value="1"/>
</dbReference>
<dbReference type="InterPro" id="IPR006311">
    <property type="entry name" value="TAT_signal"/>
</dbReference>
<evidence type="ECO:0000256" key="1">
    <source>
        <dbReference type="ARBA" id="ARBA00004814"/>
    </source>
</evidence>
<dbReference type="GO" id="GO:0009851">
    <property type="term" value="P:auxin biosynthetic process"/>
    <property type="evidence" value="ECO:0007669"/>
    <property type="project" value="UniProtKB-KW"/>
</dbReference>
<name>A0A4V2F3Y1_9BURK</name>
<keyword evidence="5" id="KW-0073">Auxin biosynthesis</keyword>
<dbReference type="Gene3D" id="3.90.660.10">
    <property type="match status" value="1"/>
</dbReference>
<accession>A0A4V2F3Y1</accession>
<reference evidence="8 9" key="1">
    <citation type="submission" date="2019-02" db="EMBL/GenBank/DDBJ databases">
        <title>Genomic Encyclopedia of Type Strains, Phase IV (KMG-IV): sequencing the most valuable type-strain genomes for metagenomic binning, comparative biology and taxonomic classification.</title>
        <authorList>
            <person name="Goeker M."/>
        </authorList>
    </citation>
    <scope>NUCLEOTIDE SEQUENCE [LARGE SCALE GENOMIC DNA]</scope>
    <source>
        <strain evidence="8 9">K24</strain>
    </source>
</reference>
<organism evidence="8 9">
    <name type="scientific">Pigmentiphaga kullae</name>
    <dbReference type="NCBI Taxonomy" id="151784"/>
    <lineage>
        <taxon>Bacteria</taxon>
        <taxon>Pseudomonadati</taxon>
        <taxon>Pseudomonadota</taxon>
        <taxon>Betaproteobacteria</taxon>
        <taxon>Burkholderiales</taxon>
        <taxon>Alcaligenaceae</taxon>
        <taxon>Pigmentiphaga</taxon>
    </lineage>
</organism>
<dbReference type="RefSeq" id="WP_165404503.1">
    <property type="nucleotide sequence ID" value="NZ_SGXC01000001.1"/>
</dbReference>